<name>A0A2N1M5L8_9GLOM</name>
<evidence type="ECO:0000313" key="3">
    <source>
        <dbReference type="Proteomes" id="UP000233469"/>
    </source>
</evidence>
<dbReference type="Proteomes" id="UP000233469">
    <property type="component" value="Unassembled WGS sequence"/>
</dbReference>
<organism evidence="2 3">
    <name type="scientific">Rhizophagus irregularis</name>
    <dbReference type="NCBI Taxonomy" id="588596"/>
    <lineage>
        <taxon>Eukaryota</taxon>
        <taxon>Fungi</taxon>
        <taxon>Fungi incertae sedis</taxon>
        <taxon>Mucoromycota</taxon>
        <taxon>Glomeromycotina</taxon>
        <taxon>Glomeromycetes</taxon>
        <taxon>Glomerales</taxon>
        <taxon>Glomeraceae</taxon>
        <taxon>Rhizophagus</taxon>
    </lineage>
</organism>
<reference evidence="2 3" key="1">
    <citation type="submission" date="2016-04" db="EMBL/GenBank/DDBJ databases">
        <title>Genome analyses suggest a sexual origin of heterokaryosis in a supposedly ancient asexual fungus.</title>
        <authorList>
            <person name="Ropars J."/>
            <person name="Sedzielewska K."/>
            <person name="Noel J."/>
            <person name="Charron P."/>
            <person name="Farinelli L."/>
            <person name="Marton T."/>
            <person name="Kruger M."/>
            <person name="Pelin A."/>
            <person name="Brachmann A."/>
            <person name="Corradi N."/>
        </authorList>
    </citation>
    <scope>NUCLEOTIDE SEQUENCE [LARGE SCALE GENOMIC DNA]</scope>
    <source>
        <strain evidence="2 3">C2</strain>
    </source>
</reference>
<evidence type="ECO:0000256" key="1">
    <source>
        <dbReference type="SAM" id="MobiDB-lite"/>
    </source>
</evidence>
<evidence type="ECO:0000313" key="2">
    <source>
        <dbReference type="EMBL" id="PKK56925.1"/>
    </source>
</evidence>
<dbReference type="VEuPathDB" id="FungiDB:RhiirFUN_008535"/>
<feature type="region of interest" description="Disordered" evidence="1">
    <location>
        <begin position="773"/>
        <end position="802"/>
    </location>
</feature>
<dbReference type="EMBL" id="LLXL01004960">
    <property type="protein sequence ID" value="PKK56925.1"/>
    <property type="molecule type" value="Genomic_DNA"/>
</dbReference>
<gene>
    <name evidence="2" type="ORF">RhiirC2_871930</name>
</gene>
<proteinExistence type="predicted"/>
<accession>A0A2N1M5L8</accession>
<dbReference type="VEuPathDB" id="FungiDB:FUN_008754"/>
<feature type="region of interest" description="Disordered" evidence="1">
    <location>
        <begin position="864"/>
        <end position="899"/>
    </location>
</feature>
<dbReference type="VEuPathDB" id="FungiDB:RhiirA1_482236"/>
<comment type="caution">
    <text evidence="2">The sequence shown here is derived from an EMBL/GenBank/DDBJ whole genome shotgun (WGS) entry which is preliminary data.</text>
</comment>
<sequence length="988" mass="114379">MPAAKARILCGNTTLFPWKIISIEEKLTIQGLFEYIVDQYIPRLKEEVLEKIEARCSKVKEQAGDEIELGCIISDVVSNFGNLFTFNIKKISNENNSQLVNAFDILRNAAKELHLPTFSFSQNPKLNDKLKLDILSYISSHKGGWTFDVIPIGKKFIKELSDALWYVDKCGYKTFNDRYTIPVKFFQFVGRFDPVREKKSYLLFTYDELNFHSQNMTAYLEMSWINHPCFDFLKPPLVKFASDLQKYAEYLLKKTVQTKKNHDSMIPIVNEGDAGKLKIILPVMFRNPAIITKYKELINAVEFADYWETINVDPYCPDNRTAKSTYLQKLEETFTFKMGMYTYHHGNIMNTTFIWKIDPSVDESIAFEKNYKIRSELKNSMPVYATRAMRREFVDTCDMFLGNVEKSRVRRIYKEFVGDSTADEMEIDIRVKLAFDLRDPDIITDLRHFNEGRISIYDTFWEYSKKFLEGTAQDSVVAVDERRHDPIVHLARAISVEDLKNQIAKLCPKDTPIPSVQWLRLQFWPKNPWNLSSLQFTGILPLKFMIQIRQLHMDHIDSHYASAIFRYLKELAIKFKDNTWLVFLDDKHRCKIGEPGHPVAAIERGKQVVVTTHETFAVSDHDFTKCSLIPSVTMICNIPDNIEGSFYRGHVNIGLKDATFQTSSSLRHMTELYDILLHTEKHHPFLMLYTDGDDSITMDDTSQKKVADKPKLQEFMEHCCRKRLYFFEIKKCGSGECDIWEAELKGLPDPIPGPDDHYISFLEAYEKETTEEYCPSLRNRKPRNKSKDVEKKGGNGMDFSPTAQYGKNVRTIVKCVECNKPRVLYARHKISEEEFRLLQSFLESIEYTCGVTFKGLSELSSSKSRKESDIDVNDDDEKENNNGDMDVNEDSEKENNNGDDPIAELFKIVQINKKHTCTSAIEKPYFVAGIFPQICNICGISEDLIQVENELPYCKECHVSAGEKRKIGKRKYFDGGNKNSRKKRKIGN</sequence>
<dbReference type="VEuPathDB" id="FungiDB:RhiirA1_494147"/>
<reference evidence="2 3" key="2">
    <citation type="submission" date="2017-10" db="EMBL/GenBank/DDBJ databases">
        <title>Extensive intraspecific genome diversity in a model arbuscular mycorrhizal fungus.</title>
        <authorList>
            <person name="Chen E.C.H."/>
            <person name="Morin E."/>
            <person name="Baudet D."/>
            <person name="Noel J."/>
            <person name="Ndikumana S."/>
            <person name="Charron P."/>
            <person name="St-Onge C."/>
            <person name="Giorgi J."/>
            <person name="Grigoriev I.V."/>
            <person name="Roux C."/>
            <person name="Martin F.M."/>
            <person name="Corradi N."/>
        </authorList>
    </citation>
    <scope>NUCLEOTIDE SEQUENCE [LARGE SCALE GENOMIC DNA]</scope>
    <source>
        <strain evidence="2 3">C2</strain>
    </source>
</reference>
<protein>
    <submittedName>
        <fullName evidence="2">Uncharacterized protein</fullName>
    </submittedName>
</protein>
<dbReference type="AlphaFoldDB" id="A0A2N1M5L8"/>